<accession>A0ABY8A2W0</accession>
<evidence type="ECO:0000256" key="1">
    <source>
        <dbReference type="SAM" id="SignalP"/>
    </source>
</evidence>
<proteinExistence type="predicted"/>
<sequence>MNRKRCAGTVAVAAAAMIAATGPAGAEPATATAATTTSSTYDTTTAVGVHNAYEKAKYPYFADALDSGAALVEVDVWTNGLGVSWRVAHSNPLGNNSNCVGATTAAELRTKDRNQGFAGCLADMRAWHDAHPGHRPILVKVEMKDGFNAKGGRGPAEFDALIRQKLGDAVYGPGELAAGHTTLDEAVRAGGWPSRADLAGKFLFELIPGTVEENNPLDKLWTDVEYAGHLKDLAARGQLGRATAFPAVHGAAPGDPRERYADPALRPWFVVFDGDAATYLDGTIDTSWCDARHYLLIMTDAHKVPPALDPTHPTEVEALARVGKLAAAHASFATADWYPLPSVLATVVPRGGA</sequence>
<dbReference type="Pfam" id="PF16670">
    <property type="entry name" value="PI-PLC-C1"/>
    <property type="match status" value="1"/>
</dbReference>
<dbReference type="SUPFAM" id="SSF51695">
    <property type="entry name" value="PLC-like phosphodiesterases"/>
    <property type="match status" value="1"/>
</dbReference>
<reference evidence="2 3" key="1">
    <citation type="submission" date="2022-03" db="EMBL/GenBank/DDBJ databases">
        <title>Streptomyces yunnanensis P86,complete genome.</title>
        <authorList>
            <person name="Chen S."/>
            <person name="Zhang Q."/>
        </authorList>
    </citation>
    <scope>NUCLEOTIDE SEQUENCE [LARGE SCALE GENOMIC DNA]</scope>
    <source>
        <strain evidence="2 3">P86</strain>
    </source>
</reference>
<feature type="signal peptide" evidence="1">
    <location>
        <begin position="1"/>
        <end position="26"/>
    </location>
</feature>
<protein>
    <submittedName>
        <fullName evidence="2">Ca2+-dependent phosphoinositide-specific phospholipase C</fullName>
        <ecNumber evidence="2">3.1.4.11</ecNumber>
    </submittedName>
</protein>
<feature type="chain" id="PRO_5046880790" evidence="1">
    <location>
        <begin position="27"/>
        <end position="353"/>
    </location>
</feature>
<dbReference type="GO" id="GO:0004435">
    <property type="term" value="F:phosphatidylinositol-4,5-bisphosphate phospholipase C activity"/>
    <property type="evidence" value="ECO:0007669"/>
    <property type="project" value="UniProtKB-EC"/>
</dbReference>
<dbReference type="EC" id="3.1.4.11" evidence="2"/>
<dbReference type="InterPro" id="IPR032075">
    <property type="entry name" value="PI-PLC-C1"/>
</dbReference>
<gene>
    <name evidence="2" type="ORF">MOV08_08320</name>
</gene>
<keyword evidence="1" id="KW-0732">Signal</keyword>
<dbReference type="RefSeq" id="WP_275306878.1">
    <property type="nucleotide sequence ID" value="NZ_CP095749.1"/>
</dbReference>
<organism evidence="2 3">
    <name type="scientific">Streptomyces yunnanensis</name>
    <dbReference type="NCBI Taxonomy" id="156453"/>
    <lineage>
        <taxon>Bacteria</taxon>
        <taxon>Bacillati</taxon>
        <taxon>Actinomycetota</taxon>
        <taxon>Actinomycetes</taxon>
        <taxon>Kitasatosporales</taxon>
        <taxon>Streptomycetaceae</taxon>
        <taxon>Streptomyces</taxon>
    </lineage>
</organism>
<evidence type="ECO:0000313" key="2">
    <source>
        <dbReference type="EMBL" id="WEB39280.1"/>
    </source>
</evidence>
<dbReference type="InterPro" id="IPR017946">
    <property type="entry name" value="PLC-like_Pdiesterase_TIM-brl"/>
</dbReference>
<keyword evidence="3" id="KW-1185">Reference proteome</keyword>
<name>A0ABY8A2W0_9ACTN</name>
<dbReference type="Gene3D" id="3.20.20.190">
    <property type="entry name" value="Phosphatidylinositol (PI) phosphodiesterase"/>
    <property type="match status" value="1"/>
</dbReference>
<keyword evidence="2" id="KW-0378">Hydrolase</keyword>
<dbReference type="EMBL" id="CP095749">
    <property type="protein sequence ID" value="WEB39280.1"/>
    <property type="molecule type" value="Genomic_DNA"/>
</dbReference>
<dbReference type="Proteomes" id="UP001218629">
    <property type="component" value="Chromosome"/>
</dbReference>
<dbReference type="CDD" id="cd08589">
    <property type="entry name" value="PI-PLCc_SaPLC1_like"/>
    <property type="match status" value="1"/>
</dbReference>
<evidence type="ECO:0000313" key="3">
    <source>
        <dbReference type="Proteomes" id="UP001218629"/>
    </source>
</evidence>